<reference evidence="1 2" key="1">
    <citation type="submission" date="2018-08" db="EMBL/GenBank/DDBJ databases">
        <title>A genome reference for cultivated species of the human gut microbiota.</title>
        <authorList>
            <person name="Zou Y."/>
            <person name="Xue W."/>
            <person name="Luo G."/>
        </authorList>
    </citation>
    <scope>NUCLEOTIDE SEQUENCE [LARGE SCALE GENOMIC DNA]</scope>
    <source>
        <strain evidence="1 2">AM42-38</strain>
    </source>
</reference>
<name>A0A413T0U6_9BACT</name>
<comment type="caution">
    <text evidence="1">The sequence shown here is derived from an EMBL/GenBank/DDBJ whole genome shotgun (WGS) entry which is preliminary data.</text>
</comment>
<evidence type="ECO:0000313" key="2">
    <source>
        <dbReference type="Proteomes" id="UP000283855"/>
    </source>
</evidence>
<dbReference type="Proteomes" id="UP000283855">
    <property type="component" value="Unassembled WGS sequence"/>
</dbReference>
<evidence type="ECO:0000313" key="1">
    <source>
        <dbReference type="EMBL" id="RHA76225.1"/>
    </source>
</evidence>
<accession>A0A413T0U6</accession>
<proteinExistence type="predicted"/>
<organism evidence="1 2">
    <name type="scientific">Phocaeicola coprophilus</name>
    <dbReference type="NCBI Taxonomy" id="387090"/>
    <lineage>
        <taxon>Bacteria</taxon>
        <taxon>Pseudomonadati</taxon>
        <taxon>Bacteroidota</taxon>
        <taxon>Bacteroidia</taxon>
        <taxon>Bacteroidales</taxon>
        <taxon>Bacteroidaceae</taxon>
        <taxon>Phocaeicola</taxon>
    </lineage>
</organism>
<protein>
    <submittedName>
        <fullName evidence="1">Uncharacterized protein</fullName>
    </submittedName>
</protein>
<gene>
    <name evidence="1" type="ORF">DW921_06665</name>
</gene>
<dbReference type="AlphaFoldDB" id="A0A413T0U6"/>
<dbReference type="EMBL" id="QSFT01000011">
    <property type="protein sequence ID" value="RHA76225.1"/>
    <property type="molecule type" value="Genomic_DNA"/>
</dbReference>
<sequence length="61" mass="7089">MFCAIVSIPKRLQINNPRSNMRFIIQIVLKLHKESDFFLNVQIFPDFTETVSAFISSAKMI</sequence>